<comment type="caution">
    <text evidence="1">The sequence shown here is derived from an EMBL/GenBank/DDBJ whole genome shotgun (WGS) entry which is preliminary data.</text>
</comment>
<keyword evidence="2" id="KW-1185">Reference proteome</keyword>
<evidence type="ECO:0000313" key="1">
    <source>
        <dbReference type="EMBL" id="MFL0248230.1"/>
    </source>
</evidence>
<dbReference type="RefSeq" id="WP_406764212.1">
    <property type="nucleotide sequence ID" value="NZ_JBJHZZ010000014.1"/>
</dbReference>
<dbReference type="EMBL" id="JBJHZZ010000014">
    <property type="protein sequence ID" value="MFL0248230.1"/>
    <property type="molecule type" value="Genomic_DNA"/>
</dbReference>
<dbReference type="Proteomes" id="UP001623591">
    <property type="component" value="Unassembled WGS sequence"/>
</dbReference>
<sequence>MSNYYKEKFKEVPIENHETAAWANIEKTKELSNVAIPDEIGVLNAKEYVDENEK</sequence>
<gene>
    <name evidence="1" type="ORF">ACJDUG_14815</name>
</gene>
<accession>A0ABW8T713</accession>
<evidence type="ECO:0000313" key="2">
    <source>
        <dbReference type="Proteomes" id="UP001623591"/>
    </source>
</evidence>
<name>A0ABW8T713_9CLOT</name>
<proteinExistence type="predicted"/>
<organism evidence="1 2">
    <name type="scientific">Candidatus Clostridium stratigraminis</name>
    <dbReference type="NCBI Taxonomy" id="3381661"/>
    <lineage>
        <taxon>Bacteria</taxon>
        <taxon>Bacillati</taxon>
        <taxon>Bacillota</taxon>
        <taxon>Clostridia</taxon>
        <taxon>Eubacteriales</taxon>
        <taxon>Clostridiaceae</taxon>
        <taxon>Clostridium</taxon>
    </lineage>
</organism>
<protein>
    <submittedName>
        <fullName evidence="1">DUF3787 domain-containing protein</fullName>
    </submittedName>
</protein>
<reference evidence="1 2" key="1">
    <citation type="submission" date="2024-11" db="EMBL/GenBank/DDBJ databases">
        <authorList>
            <person name="Heng Y.C."/>
            <person name="Lim A.C.H."/>
            <person name="Lee J.K.Y."/>
            <person name="Kittelmann S."/>
        </authorList>
    </citation>
    <scope>NUCLEOTIDE SEQUENCE [LARGE SCALE GENOMIC DNA]</scope>
    <source>
        <strain evidence="1 2">WILCCON 0185</strain>
    </source>
</reference>
<dbReference type="Pfam" id="PF12655">
    <property type="entry name" value="CDIF630_02480-like"/>
    <property type="match status" value="1"/>
</dbReference>
<dbReference type="InterPro" id="IPR024209">
    <property type="entry name" value="CDIF630_02480-like"/>
</dbReference>